<dbReference type="Proteomes" id="UP001352223">
    <property type="component" value="Unassembled WGS sequence"/>
</dbReference>
<gene>
    <name evidence="2" type="ORF">OKJ48_34230</name>
</gene>
<comment type="caution">
    <text evidence="2">The sequence shown here is derived from an EMBL/GenBank/DDBJ whole genome shotgun (WGS) entry which is preliminary data.</text>
</comment>
<feature type="transmembrane region" description="Helical" evidence="1">
    <location>
        <begin position="51"/>
        <end position="72"/>
    </location>
</feature>
<keyword evidence="1" id="KW-0812">Transmembrane</keyword>
<name>A0ABU6CKT9_9ACTN</name>
<keyword evidence="1" id="KW-0472">Membrane</keyword>
<feature type="transmembrane region" description="Helical" evidence="1">
    <location>
        <begin position="21"/>
        <end position="39"/>
    </location>
</feature>
<dbReference type="EMBL" id="JAOZYB010000326">
    <property type="protein sequence ID" value="MEB3965247.1"/>
    <property type="molecule type" value="Genomic_DNA"/>
</dbReference>
<keyword evidence="1" id="KW-1133">Transmembrane helix</keyword>
<evidence type="ECO:0000313" key="3">
    <source>
        <dbReference type="Proteomes" id="UP001352223"/>
    </source>
</evidence>
<evidence type="ECO:0000256" key="1">
    <source>
        <dbReference type="SAM" id="Phobius"/>
    </source>
</evidence>
<accession>A0ABU6CKT9</accession>
<organism evidence="2 3">
    <name type="scientific">Streptomyces kunmingensis</name>
    <dbReference type="NCBI Taxonomy" id="68225"/>
    <lineage>
        <taxon>Bacteria</taxon>
        <taxon>Bacillati</taxon>
        <taxon>Actinomycetota</taxon>
        <taxon>Actinomycetes</taxon>
        <taxon>Kitasatosporales</taxon>
        <taxon>Streptomycetaceae</taxon>
        <taxon>Streptomyces</taxon>
    </lineage>
</organism>
<reference evidence="2 3" key="1">
    <citation type="submission" date="2022-10" db="EMBL/GenBank/DDBJ databases">
        <authorList>
            <person name="Xie J."/>
            <person name="Shen N."/>
        </authorList>
    </citation>
    <scope>NUCLEOTIDE SEQUENCE [LARGE SCALE GENOMIC DNA]</scope>
    <source>
        <strain evidence="2 3">DSM 41681</strain>
    </source>
</reference>
<sequence length="87" mass="8964">MSRSVSDRWRCPVRRDGRHGFHPGRLIAGVAVVVAAVVYLGDAGGAWDAPWFVGIPVVCGGLGLAGAVGTVAQAVRLRRRGADADAG</sequence>
<proteinExistence type="predicted"/>
<evidence type="ECO:0000313" key="2">
    <source>
        <dbReference type="EMBL" id="MEB3965247.1"/>
    </source>
</evidence>
<keyword evidence="3" id="KW-1185">Reference proteome</keyword>
<evidence type="ECO:0008006" key="4">
    <source>
        <dbReference type="Google" id="ProtNLM"/>
    </source>
</evidence>
<protein>
    <recommendedName>
        <fullName evidence="4">Integral membrane protein</fullName>
    </recommendedName>
</protein>